<accession>A0ACC1LPP9</accession>
<proteinExistence type="predicted"/>
<protein>
    <submittedName>
        <fullName evidence="1">Uncharacterized protein</fullName>
    </submittedName>
</protein>
<organism evidence="1 2">
    <name type="scientific">Coemansia furcata</name>
    <dbReference type="NCBI Taxonomy" id="417177"/>
    <lineage>
        <taxon>Eukaryota</taxon>
        <taxon>Fungi</taxon>
        <taxon>Fungi incertae sedis</taxon>
        <taxon>Zoopagomycota</taxon>
        <taxon>Kickxellomycotina</taxon>
        <taxon>Kickxellomycetes</taxon>
        <taxon>Kickxellales</taxon>
        <taxon>Kickxellaceae</taxon>
        <taxon>Coemansia</taxon>
    </lineage>
</organism>
<evidence type="ECO:0000313" key="1">
    <source>
        <dbReference type="EMBL" id="KAJ2812995.1"/>
    </source>
</evidence>
<gene>
    <name evidence="1" type="ORF">H4S07_001002</name>
</gene>
<dbReference type="EMBL" id="JANBUP010000122">
    <property type="protein sequence ID" value="KAJ2812995.1"/>
    <property type="molecule type" value="Genomic_DNA"/>
</dbReference>
<evidence type="ECO:0000313" key="2">
    <source>
        <dbReference type="Proteomes" id="UP001140096"/>
    </source>
</evidence>
<keyword evidence="2" id="KW-1185">Reference proteome</keyword>
<name>A0ACC1LPP9_9FUNG</name>
<reference evidence="1" key="1">
    <citation type="submission" date="2022-07" db="EMBL/GenBank/DDBJ databases">
        <title>Phylogenomic reconstructions and comparative analyses of Kickxellomycotina fungi.</title>
        <authorList>
            <person name="Reynolds N.K."/>
            <person name="Stajich J.E."/>
            <person name="Barry K."/>
            <person name="Grigoriev I.V."/>
            <person name="Crous P."/>
            <person name="Smith M.E."/>
        </authorList>
    </citation>
    <scope>NUCLEOTIDE SEQUENCE</scope>
    <source>
        <strain evidence="1">CBS 102833</strain>
    </source>
</reference>
<dbReference type="Proteomes" id="UP001140096">
    <property type="component" value="Unassembled WGS sequence"/>
</dbReference>
<sequence>MSAERKIVVVPKQQSGRVLQQLRLPHPRSGTPASYYADVENEVLLEAATVDMDGRRSWLGDGWVSGDGSASLMTPIDPLFIYLGLLTTMSMDSGDEWKYVDVDSLRLETNDTMDAVSVGVLLDMSRARARALTALCDVRDISSDMQVAKIDPAKVLSWLRRKCNPDRLPKILESSVADVSVDAELARQAKQREMCLLVSEYLSQHWTTKLFAEFGGFAQVSESEQLLVKRVQAVVFDAPESYVQGVATPNSGSKLAAKQEVRS</sequence>
<comment type="caution">
    <text evidence="1">The sequence shown here is derived from an EMBL/GenBank/DDBJ whole genome shotgun (WGS) entry which is preliminary data.</text>
</comment>